<protein>
    <submittedName>
        <fullName evidence="2">Uncharacterized protein</fullName>
    </submittedName>
</protein>
<proteinExistence type="predicted"/>
<sequence length="181" mass="20711">MYSLVKLLKIDESWIGLCKKGERFYWENGTALNMNFLNQREEGSTPASRNVLSITHQLSCPRTEEEYSWSYADPLQWVLLVLAAEGEGRSDLEMENEEGYAELNFKARKKNSNAEFSSNSSALRYLAALSGFLNLIFLGAVIALFQQSSLHLLMPIFVCLKFQPLLPDLHNRKCELYFRDG</sequence>
<evidence type="ECO:0000313" key="3">
    <source>
        <dbReference type="Proteomes" id="UP000296049"/>
    </source>
</evidence>
<keyword evidence="3" id="KW-1185">Reference proteome</keyword>
<evidence type="ECO:0000256" key="1">
    <source>
        <dbReference type="SAM" id="Phobius"/>
    </source>
</evidence>
<reference evidence="3" key="1">
    <citation type="journal article" date="2013" name="Nat. Genet.">
        <title>The duck genome and transcriptome provide insight into an avian influenza virus reservoir species.</title>
        <authorList>
            <person name="Huang Y."/>
            <person name="Li Y."/>
            <person name="Burt D.W."/>
            <person name="Chen H."/>
            <person name="Zhang Y."/>
            <person name="Qian W."/>
            <person name="Kim H."/>
            <person name="Gan S."/>
            <person name="Zhao Y."/>
            <person name="Li J."/>
            <person name="Yi K."/>
            <person name="Feng H."/>
            <person name="Zhu P."/>
            <person name="Li B."/>
            <person name="Liu Q."/>
            <person name="Fairley S."/>
            <person name="Magor K.E."/>
            <person name="Du Z."/>
            <person name="Hu X."/>
            <person name="Goodman L."/>
            <person name="Tafer H."/>
            <person name="Vignal A."/>
            <person name="Lee T."/>
            <person name="Kim K.W."/>
            <person name="Sheng Z."/>
            <person name="An Y."/>
            <person name="Searle S."/>
            <person name="Herrero J."/>
            <person name="Groenen M.A."/>
            <person name="Crooijmans R.P."/>
            <person name="Faraut T."/>
            <person name="Cai Q."/>
            <person name="Webster R.G."/>
            <person name="Aldridge J.R."/>
            <person name="Warren W.C."/>
            <person name="Bartschat S."/>
            <person name="Kehr S."/>
            <person name="Marz M."/>
            <person name="Stadler P.F."/>
            <person name="Smith J."/>
            <person name="Kraus R.H."/>
            <person name="Zhao Y."/>
            <person name="Ren L."/>
            <person name="Fei J."/>
            <person name="Morisson M."/>
            <person name="Kaiser P."/>
            <person name="Griffin D.K."/>
            <person name="Rao M."/>
            <person name="Pitel F."/>
            <person name="Wang J."/>
            <person name="Li N."/>
        </authorList>
    </citation>
    <scope>NUCLEOTIDE SEQUENCE [LARGE SCALE GENOMIC DNA]</scope>
</reference>
<dbReference type="Proteomes" id="UP000296049">
    <property type="component" value="Unassembled WGS sequence"/>
</dbReference>
<dbReference type="EMBL" id="KB742617">
    <property type="protein sequence ID" value="EOB06416.1"/>
    <property type="molecule type" value="Genomic_DNA"/>
</dbReference>
<accession>R0K874</accession>
<name>R0K874_ANAPL</name>
<organism evidence="2 3">
    <name type="scientific">Anas platyrhynchos</name>
    <name type="common">Mallard</name>
    <name type="synonym">Anas boschas</name>
    <dbReference type="NCBI Taxonomy" id="8839"/>
    <lineage>
        <taxon>Eukaryota</taxon>
        <taxon>Metazoa</taxon>
        <taxon>Chordata</taxon>
        <taxon>Craniata</taxon>
        <taxon>Vertebrata</taxon>
        <taxon>Euteleostomi</taxon>
        <taxon>Archelosauria</taxon>
        <taxon>Archosauria</taxon>
        <taxon>Dinosauria</taxon>
        <taxon>Saurischia</taxon>
        <taxon>Theropoda</taxon>
        <taxon>Coelurosauria</taxon>
        <taxon>Aves</taxon>
        <taxon>Neognathae</taxon>
        <taxon>Galloanserae</taxon>
        <taxon>Anseriformes</taxon>
        <taxon>Anatidae</taxon>
        <taxon>Anatinae</taxon>
        <taxon>Anas</taxon>
    </lineage>
</organism>
<evidence type="ECO:0000313" key="2">
    <source>
        <dbReference type="EMBL" id="EOB06416.1"/>
    </source>
</evidence>
<keyword evidence="1" id="KW-0472">Membrane</keyword>
<feature type="transmembrane region" description="Helical" evidence="1">
    <location>
        <begin position="125"/>
        <end position="145"/>
    </location>
</feature>
<gene>
    <name evidence="2" type="ORF">Anapl_04048</name>
</gene>
<dbReference type="AlphaFoldDB" id="R0K874"/>
<keyword evidence="1" id="KW-0812">Transmembrane</keyword>
<keyword evidence="1" id="KW-1133">Transmembrane helix</keyword>